<accession>R9NX37</accession>
<dbReference type="Pfam" id="PF09784">
    <property type="entry name" value="L31"/>
    <property type="match status" value="1"/>
</dbReference>
<evidence type="ECO:0008006" key="3">
    <source>
        <dbReference type="Google" id="ProtNLM"/>
    </source>
</evidence>
<dbReference type="PANTHER" id="PTHR28271:SF1">
    <property type="entry name" value="LARGE RIBOSOMAL SUBUNIT PROTEIN ML60"/>
    <property type="match status" value="1"/>
</dbReference>
<reference evidence="2" key="1">
    <citation type="journal article" date="2013" name="Genome Announc.">
        <title>Draft genome sequence of the basidiomycetous yeast-like fungus Pseudozyma hubeiensis SY62, which produces an abundant amount of the biosurfactant mannosylerythritol lipids.</title>
        <authorList>
            <person name="Konishi M."/>
            <person name="Hatada Y."/>
            <person name="Horiuchi J."/>
        </authorList>
    </citation>
    <scope>NUCLEOTIDE SEQUENCE [LARGE SCALE GENOMIC DNA]</scope>
    <source>
        <strain evidence="2">SY62</strain>
    </source>
</reference>
<dbReference type="RefSeq" id="XP_012186703.1">
    <property type="nucleotide sequence ID" value="XM_012331313.1"/>
</dbReference>
<sequence length="262" mass="29126">MQRRIGTHRSNAFRPLHTQRCHADAKLTSSVKRHARQSPNTENRYRKISDRIAHGPRSQSIVGLTLSSGENAGKGKSVVQRLRKDFWKPSRHPRLLSSIAFSSTAINDNSPRSSNAVEHRSNTNLTHPARLSASAFAASSTAAGAAPLQPHSPHTTMFGAFRPSLPSLGGLLWKNPWRLSATRKSRVRQRLRAVDDVISTLQASSVQCNSLTHAISSITPESQMAAKDKYTTFSKHDRGFRKSIHKVPKWTRKTIRDNPVGY</sequence>
<dbReference type="GO" id="GO:0003735">
    <property type="term" value="F:structural constituent of ribosome"/>
    <property type="evidence" value="ECO:0007669"/>
    <property type="project" value="TreeGrafter"/>
</dbReference>
<organism evidence="1 2">
    <name type="scientific">Pseudozyma hubeiensis (strain SY62)</name>
    <name type="common">Yeast</name>
    <dbReference type="NCBI Taxonomy" id="1305764"/>
    <lineage>
        <taxon>Eukaryota</taxon>
        <taxon>Fungi</taxon>
        <taxon>Dikarya</taxon>
        <taxon>Basidiomycota</taxon>
        <taxon>Ustilaginomycotina</taxon>
        <taxon>Ustilaginomycetes</taxon>
        <taxon>Ustilaginales</taxon>
        <taxon>Ustilaginaceae</taxon>
        <taxon>Pseudozyma</taxon>
    </lineage>
</organism>
<protein>
    <recommendedName>
        <fullName evidence="3">54S ribosomal protein L31, mitochondrial</fullName>
    </recommendedName>
</protein>
<dbReference type="InterPro" id="IPR016340">
    <property type="entry name" value="Ribosomal_mL60"/>
</dbReference>
<gene>
    <name evidence="1" type="ORF">PHSY_000678</name>
</gene>
<dbReference type="OrthoDB" id="2332379at2759"/>
<evidence type="ECO:0000313" key="1">
    <source>
        <dbReference type="EMBL" id="GAC93116.1"/>
    </source>
</evidence>
<dbReference type="HOGENOM" id="CLU_1062179_0_0_1"/>
<dbReference type="PANTHER" id="PTHR28271">
    <property type="entry name" value="54S RIBOSOMAL PROTEIN L31, MITOCHONDRIAL"/>
    <property type="match status" value="1"/>
</dbReference>
<dbReference type="GO" id="GO:0005762">
    <property type="term" value="C:mitochondrial large ribosomal subunit"/>
    <property type="evidence" value="ECO:0007669"/>
    <property type="project" value="TreeGrafter"/>
</dbReference>
<dbReference type="Proteomes" id="UP000014071">
    <property type="component" value="Unassembled WGS sequence"/>
</dbReference>
<proteinExistence type="predicted"/>
<name>R9NX37_PSEHS</name>
<evidence type="ECO:0000313" key="2">
    <source>
        <dbReference type="Proteomes" id="UP000014071"/>
    </source>
</evidence>
<dbReference type="GeneID" id="24105982"/>
<keyword evidence="2" id="KW-1185">Reference proteome</keyword>
<dbReference type="eggNOG" id="ENOG502S81F">
    <property type="taxonomic scope" value="Eukaryota"/>
</dbReference>
<dbReference type="AlphaFoldDB" id="R9NX37"/>
<dbReference type="EMBL" id="DF238772">
    <property type="protein sequence ID" value="GAC93116.1"/>
    <property type="molecule type" value="Genomic_DNA"/>
</dbReference>